<dbReference type="OrthoDB" id="9808002at2"/>
<keyword evidence="7" id="KW-0411">Iron-sulfur</keyword>
<dbReference type="InterPro" id="IPR016454">
    <property type="entry name" value="Cysteine_dSase"/>
</dbReference>
<evidence type="ECO:0000256" key="1">
    <source>
        <dbReference type="ARBA" id="ARBA00001933"/>
    </source>
</evidence>
<evidence type="ECO:0000259" key="9">
    <source>
        <dbReference type="Pfam" id="PF00266"/>
    </source>
</evidence>
<dbReference type="Gene3D" id="3.90.1150.10">
    <property type="entry name" value="Aspartate Aminotransferase, domain 1"/>
    <property type="match status" value="1"/>
</dbReference>
<dbReference type="Pfam" id="PF00266">
    <property type="entry name" value="Aminotran_5"/>
    <property type="match status" value="1"/>
</dbReference>
<dbReference type="Gene3D" id="3.40.640.10">
    <property type="entry name" value="Type I PLP-dependent aspartate aminotransferase-like (Major domain)"/>
    <property type="match status" value="1"/>
</dbReference>
<organism evidence="10 11">
    <name type="scientific">Pseudobythopirellula maris</name>
    <dbReference type="NCBI Taxonomy" id="2527991"/>
    <lineage>
        <taxon>Bacteria</taxon>
        <taxon>Pseudomonadati</taxon>
        <taxon>Planctomycetota</taxon>
        <taxon>Planctomycetia</taxon>
        <taxon>Pirellulales</taxon>
        <taxon>Lacipirellulaceae</taxon>
        <taxon>Pseudobythopirellula</taxon>
    </lineage>
</organism>
<accession>A0A5C5ZQH5</accession>
<evidence type="ECO:0000313" key="10">
    <source>
        <dbReference type="EMBL" id="TWT89081.1"/>
    </source>
</evidence>
<dbReference type="InterPro" id="IPR000192">
    <property type="entry name" value="Aminotrans_V_dom"/>
</dbReference>
<keyword evidence="5" id="KW-0663">Pyridoxal phosphate</keyword>
<dbReference type="AlphaFoldDB" id="A0A5C5ZQH5"/>
<dbReference type="SUPFAM" id="SSF53383">
    <property type="entry name" value="PLP-dependent transferases"/>
    <property type="match status" value="1"/>
</dbReference>
<feature type="domain" description="Aminotransferase class V" evidence="9">
    <location>
        <begin position="4"/>
        <end position="372"/>
    </location>
</feature>
<evidence type="ECO:0000256" key="6">
    <source>
        <dbReference type="ARBA" id="ARBA00023004"/>
    </source>
</evidence>
<reference evidence="10 11" key="1">
    <citation type="submission" date="2019-02" db="EMBL/GenBank/DDBJ databases">
        <title>Deep-cultivation of Planctomycetes and their phenomic and genomic characterization uncovers novel biology.</title>
        <authorList>
            <person name="Wiegand S."/>
            <person name="Jogler M."/>
            <person name="Boedeker C."/>
            <person name="Pinto D."/>
            <person name="Vollmers J."/>
            <person name="Rivas-Marin E."/>
            <person name="Kohn T."/>
            <person name="Peeters S.H."/>
            <person name="Heuer A."/>
            <person name="Rast P."/>
            <person name="Oberbeckmann S."/>
            <person name="Bunk B."/>
            <person name="Jeske O."/>
            <person name="Meyerdierks A."/>
            <person name="Storesund J.E."/>
            <person name="Kallscheuer N."/>
            <person name="Luecker S."/>
            <person name="Lage O.M."/>
            <person name="Pohl T."/>
            <person name="Merkel B.J."/>
            <person name="Hornburger P."/>
            <person name="Mueller R.-W."/>
            <person name="Bruemmer F."/>
            <person name="Labrenz M."/>
            <person name="Spormann A.M."/>
            <person name="Op Den Camp H."/>
            <person name="Overmann J."/>
            <person name="Amann R."/>
            <person name="Jetten M.S.M."/>
            <person name="Mascher T."/>
            <person name="Medema M.H."/>
            <person name="Devos D.P."/>
            <person name="Kaster A.-K."/>
            <person name="Ovreas L."/>
            <person name="Rohde M."/>
            <person name="Galperin M.Y."/>
            <person name="Jogler C."/>
        </authorList>
    </citation>
    <scope>NUCLEOTIDE SEQUENCE [LARGE SCALE GENOMIC DNA]</scope>
    <source>
        <strain evidence="10 11">Mal64</strain>
    </source>
</reference>
<comment type="similarity">
    <text evidence="2">Belongs to the class-V pyridoxal-phosphate-dependent aminotransferase family. NifS/IscS subfamily.</text>
</comment>
<keyword evidence="6" id="KW-0408">Iron</keyword>
<comment type="catalytic activity">
    <reaction evidence="8">
        <text>(sulfur carrier)-H + L-cysteine = (sulfur carrier)-SH + L-alanine</text>
        <dbReference type="Rhea" id="RHEA:43892"/>
        <dbReference type="Rhea" id="RHEA-COMP:14737"/>
        <dbReference type="Rhea" id="RHEA-COMP:14739"/>
        <dbReference type="ChEBI" id="CHEBI:29917"/>
        <dbReference type="ChEBI" id="CHEBI:35235"/>
        <dbReference type="ChEBI" id="CHEBI:57972"/>
        <dbReference type="ChEBI" id="CHEBI:64428"/>
        <dbReference type="EC" id="2.8.1.7"/>
    </reaction>
</comment>
<dbReference type="InterPro" id="IPR015424">
    <property type="entry name" value="PyrdxlP-dep_Trfase"/>
</dbReference>
<dbReference type="Gene3D" id="1.10.260.50">
    <property type="match status" value="1"/>
</dbReference>
<dbReference type="PANTHER" id="PTHR11601">
    <property type="entry name" value="CYSTEINE DESULFURYLASE FAMILY MEMBER"/>
    <property type="match status" value="1"/>
</dbReference>
<dbReference type="Proteomes" id="UP000315440">
    <property type="component" value="Unassembled WGS sequence"/>
</dbReference>
<evidence type="ECO:0000256" key="2">
    <source>
        <dbReference type="ARBA" id="ARBA00006490"/>
    </source>
</evidence>
<dbReference type="PANTHER" id="PTHR11601:SF34">
    <property type="entry name" value="CYSTEINE DESULFURASE"/>
    <property type="match status" value="1"/>
</dbReference>
<dbReference type="RefSeq" id="WP_146400679.1">
    <property type="nucleotide sequence ID" value="NZ_SJPQ01000002.1"/>
</dbReference>
<evidence type="ECO:0000256" key="7">
    <source>
        <dbReference type="ARBA" id="ARBA00023014"/>
    </source>
</evidence>
<dbReference type="EC" id="2.8.1.7" evidence="10"/>
<dbReference type="GO" id="GO:0031071">
    <property type="term" value="F:cysteine desulfurase activity"/>
    <property type="evidence" value="ECO:0007669"/>
    <property type="project" value="UniProtKB-EC"/>
</dbReference>
<evidence type="ECO:0000256" key="8">
    <source>
        <dbReference type="ARBA" id="ARBA00050776"/>
    </source>
</evidence>
<evidence type="ECO:0000313" key="11">
    <source>
        <dbReference type="Proteomes" id="UP000315440"/>
    </source>
</evidence>
<comment type="cofactor">
    <cofactor evidence="1">
        <name>pyridoxal 5'-phosphate</name>
        <dbReference type="ChEBI" id="CHEBI:597326"/>
    </cofactor>
</comment>
<dbReference type="InterPro" id="IPR015422">
    <property type="entry name" value="PyrdxlP-dep_Trfase_small"/>
</dbReference>
<proteinExistence type="inferred from homology"/>
<evidence type="ECO:0000256" key="4">
    <source>
        <dbReference type="ARBA" id="ARBA00022723"/>
    </source>
</evidence>
<comment type="caution">
    <text evidence="10">The sequence shown here is derived from an EMBL/GenBank/DDBJ whole genome shotgun (WGS) entry which is preliminary data.</text>
</comment>
<name>A0A5C5ZQH5_9BACT</name>
<dbReference type="InterPro" id="IPR015421">
    <property type="entry name" value="PyrdxlP-dep_Trfase_major"/>
</dbReference>
<dbReference type="GO" id="GO:0051536">
    <property type="term" value="F:iron-sulfur cluster binding"/>
    <property type="evidence" value="ECO:0007669"/>
    <property type="project" value="UniProtKB-KW"/>
</dbReference>
<dbReference type="EMBL" id="SJPQ01000002">
    <property type="protein sequence ID" value="TWT89081.1"/>
    <property type="molecule type" value="Genomic_DNA"/>
</dbReference>
<dbReference type="PIRSF" id="PIRSF005572">
    <property type="entry name" value="NifS"/>
    <property type="match status" value="1"/>
</dbReference>
<keyword evidence="4" id="KW-0479">Metal-binding</keyword>
<sequence>MEPIYLDHNATAPILPAVADAVRDALLAFPGNASSQHGPGRDARRRLEADRERVAAMLGVDTAGPRPDRLIFTSGGTESNNLALRGVVEPLLRAGRPARLIVSAVEHPSVMETASRLRERGCRVDLLPVDHEGVVRLDTLDALLAEPAGESETLVSVMLGNNETGVLQPIEEIARRSREAGALSHTDAVQALGKAPVDFRRLGVSMLSLTAHKLHGPVGVGGLLVESGLKTPELLSGGWSNDRPGTSPVALVAGLAAALEAAHNDAGRPARMRGLRDRFESLVTAADPQAVVVGAGAARLPHVANIAFVGLDRQVMHMALDREAIACSTGSACASGSSEPSPVLTAMGVDNRVVGGSLRFSLGALTTEREVDEAARRISLVCKRLRGCESGRK</sequence>
<gene>
    <name evidence="10" type="primary">nifS</name>
    <name evidence="10" type="ORF">Mal64_25730</name>
</gene>
<dbReference type="GO" id="GO:0046872">
    <property type="term" value="F:metal ion binding"/>
    <property type="evidence" value="ECO:0007669"/>
    <property type="project" value="UniProtKB-KW"/>
</dbReference>
<evidence type="ECO:0000256" key="3">
    <source>
        <dbReference type="ARBA" id="ARBA00022679"/>
    </source>
</evidence>
<evidence type="ECO:0000256" key="5">
    <source>
        <dbReference type="ARBA" id="ARBA00022898"/>
    </source>
</evidence>
<keyword evidence="11" id="KW-1185">Reference proteome</keyword>
<protein>
    <submittedName>
        <fullName evidence="10">Cysteine desulfurase</fullName>
        <ecNumber evidence="10">2.8.1.7</ecNumber>
    </submittedName>
</protein>
<keyword evidence="3 10" id="KW-0808">Transferase</keyword>